<dbReference type="InterPro" id="IPR004951">
    <property type="entry name" value="DUF268_CAE_spp"/>
</dbReference>
<sequence length="256" mass="29130">MLLKKLLKVFLPYGLVRMYQRRGEFPSMSDIDFQQNFAEKSSLLQDCGRFVCKWEDRLPCLGDATAQTGFDYHYIYHPAWAARILAKNKPDCHYDIGSSLAFVSLVSAFFPVRFFDYRPAPLTLWDLSCGHANLLCLPFEDASIGSLSCMHVVEHVGLERYGDTFDPQGDIKAMRELIRVLKPGGTLLFVVPLGEHAIIQYNAHRIYTYSQVLSFFSSLNLKSFAFVKDDGVFVQRASCEDTVGQRYGCGCFYFSK</sequence>
<evidence type="ECO:0000313" key="2">
    <source>
        <dbReference type="Proteomes" id="UP000199581"/>
    </source>
</evidence>
<organism evidence="1 2">
    <name type="scientific">Desulfomicrobium norvegicum (strain DSM 1741 / NCIMB 8310)</name>
    <name type="common">Desulfovibrio baculatus (strain Norway 4)</name>
    <name type="synonym">Desulfovibrio desulfuricans (strain Norway 4)</name>
    <dbReference type="NCBI Taxonomy" id="52561"/>
    <lineage>
        <taxon>Bacteria</taxon>
        <taxon>Pseudomonadati</taxon>
        <taxon>Thermodesulfobacteriota</taxon>
        <taxon>Desulfovibrionia</taxon>
        <taxon>Desulfovibrionales</taxon>
        <taxon>Desulfomicrobiaceae</taxon>
        <taxon>Desulfomicrobium</taxon>
    </lineage>
</organism>
<evidence type="ECO:0000313" key="1">
    <source>
        <dbReference type="EMBL" id="SFL46991.1"/>
    </source>
</evidence>
<keyword evidence="2" id="KW-1185">Reference proteome</keyword>
<comment type="caution">
    <text evidence="1">The sequence shown here is derived from an EMBL/GenBank/DDBJ whole genome shotgun (WGS) entry which is preliminary data.</text>
</comment>
<dbReference type="Pfam" id="PF03269">
    <property type="entry name" value="DUF268"/>
    <property type="match status" value="1"/>
</dbReference>
<dbReference type="EMBL" id="FOTO01000002">
    <property type="protein sequence ID" value="SFL46991.1"/>
    <property type="molecule type" value="Genomic_DNA"/>
</dbReference>
<protein>
    <recommendedName>
        <fullName evidence="3">Methyltransferase domain-containing protein</fullName>
    </recommendedName>
</protein>
<reference evidence="1 2" key="1">
    <citation type="submission" date="2016-10" db="EMBL/GenBank/DDBJ databases">
        <authorList>
            <person name="Varghese N."/>
            <person name="Submissions S."/>
        </authorList>
    </citation>
    <scope>NUCLEOTIDE SEQUENCE [LARGE SCALE GENOMIC DNA]</scope>
    <source>
        <strain evidence="1 2">DSM 1741</strain>
    </source>
</reference>
<gene>
    <name evidence="1" type="ORF">SAMN05421830_102314</name>
</gene>
<dbReference type="Proteomes" id="UP000199581">
    <property type="component" value="Unassembled WGS sequence"/>
</dbReference>
<accession>A0A8G2C1A7</accession>
<name>A0A8G2C1A7_DESNO</name>
<dbReference type="SUPFAM" id="SSF53335">
    <property type="entry name" value="S-adenosyl-L-methionine-dependent methyltransferases"/>
    <property type="match status" value="1"/>
</dbReference>
<dbReference type="AlphaFoldDB" id="A0A8G2C1A7"/>
<dbReference type="Gene3D" id="3.40.50.150">
    <property type="entry name" value="Vaccinia Virus protein VP39"/>
    <property type="match status" value="1"/>
</dbReference>
<evidence type="ECO:0008006" key="3">
    <source>
        <dbReference type="Google" id="ProtNLM"/>
    </source>
</evidence>
<dbReference type="InterPro" id="IPR029063">
    <property type="entry name" value="SAM-dependent_MTases_sf"/>
</dbReference>
<proteinExistence type="predicted"/>
<dbReference type="RefSeq" id="WP_208599806.1">
    <property type="nucleotide sequence ID" value="NZ_FOTO01000002.1"/>
</dbReference>